<keyword evidence="5" id="KW-0611">Plant defense</keyword>
<evidence type="ECO:0000256" key="2">
    <source>
        <dbReference type="ARBA" id="ARBA00022614"/>
    </source>
</evidence>
<evidence type="ECO:0000256" key="3">
    <source>
        <dbReference type="ARBA" id="ARBA00022737"/>
    </source>
</evidence>
<organism evidence="8 9">
    <name type="scientific">Paspalum notatum var. saurae</name>
    <dbReference type="NCBI Taxonomy" id="547442"/>
    <lineage>
        <taxon>Eukaryota</taxon>
        <taxon>Viridiplantae</taxon>
        <taxon>Streptophyta</taxon>
        <taxon>Embryophyta</taxon>
        <taxon>Tracheophyta</taxon>
        <taxon>Spermatophyta</taxon>
        <taxon>Magnoliopsida</taxon>
        <taxon>Liliopsida</taxon>
        <taxon>Poales</taxon>
        <taxon>Poaceae</taxon>
        <taxon>PACMAD clade</taxon>
        <taxon>Panicoideae</taxon>
        <taxon>Andropogonodae</taxon>
        <taxon>Paspaleae</taxon>
        <taxon>Paspalinae</taxon>
        <taxon>Paspalum</taxon>
    </lineage>
</organism>
<keyword evidence="2" id="KW-0433">Leucine-rich repeat</keyword>
<keyword evidence="9" id="KW-1185">Reference proteome</keyword>
<dbReference type="Gene3D" id="3.40.50.300">
    <property type="entry name" value="P-loop containing nucleotide triphosphate hydrolases"/>
    <property type="match status" value="1"/>
</dbReference>
<dbReference type="CDD" id="cd14798">
    <property type="entry name" value="RX-CC_like"/>
    <property type="match status" value="1"/>
</dbReference>
<evidence type="ECO:0000256" key="1">
    <source>
        <dbReference type="ARBA" id="ARBA00008894"/>
    </source>
</evidence>
<keyword evidence="4" id="KW-0547">Nucleotide-binding</keyword>
<dbReference type="Pfam" id="PF00931">
    <property type="entry name" value="NB-ARC"/>
    <property type="match status" value="1"/>
</dbReference>
<dbReference type="PANTHER" id="PTHR19338:SF75">
    <property type="entry name" value="OS08G0170100 PROTEIN"/>
    <property type="match status" value="1"/>
</dbReference>
<dbReference type="PANTHER" id="PTHR19338">
    <property type="entry name" value="TRANSLOCASE OF INNER MITOCHONDRIAL MEMBRANE 13 HOMOLOG"/>
    <property type="match status" value="1"/>
</dbReference>
<proteinExistence type="inferred from homology"/>
<dbReference type="PRINTS" id="PR00364">
    <property type="entry name" value="DISEASERSIST"/>
</dbReference>
<evidence type="ECO:0000259" key="6">
    <source>
        <dbReference type="Pfam" id="PF00931"/>
    </source>
</evidence>
<dbReference type="Gene3D" id="1.20.5.4130">
    <property type="match status" value="1"/>
</dbReference>
<gene>
    <name evidence="8" type="ORF">U9M48_002527</name>
</gene>
<dbReference type="GO" id="GO:0043531">
    <property type="term" value="F:ADP binding"/>
    <property type="evidence" value="ECO:0007669"/>
    <property type="project" value="InterPro"/>
</dbReference>
<dbReference type="Gene3D" id="1.10.8.430">
    <property type="entry name" value="Helical domain of apoptotic protease-activating factors"/>
    <property type="match status" value="1"/>
</dbReference>
<dbReference type="EMBL" id="CP144745">
    <property type="protein sequence ID" value="WVZ51375.1"/>
    <property type="molecule type" value="Genomic_DNA"/>
</dbReference>
<keyword evidence="3" id="KW-0677">Repeat</keyword>
<protein>
    <submittedName>
        <fullName evidence="8">Uncharacterized protein</fullName>
    </submittedName>
</protein>
<dbReference type="Pfam" id="PF18052">
    <property type="entry name" value="Rx_N"/>
    <property type="match status" value="1"/>
</dbReference>
<dbReference type="AlphaFoldDB" id="A0AAQ3SJ49"/>
<dbReference type="InterPro" id="IPR027417">
    <property type="entry name" value="P-loop_NTPase"/>
</dbReference>
<reference evidence="8 9" key="1">
    <citation type="submission" date="2024-02" db="EMBL/GenBank/DDBJ databases">
        <title>High-quality chromosome-scale genome assembly of Pensacola bahiagrass (Paspalum notatum Flugge var. saurae).</title>
        <authorList>
            <person name="Vega J.M."/>
            <person name="Podio M."/>
            <person name="Orjuela J."/>
            <person name="Siena L.A."/>
            <person name="Pessino S.C."/>
            <person name="Combes M.C."/>
            <person name="Mariac C."/>
            <person name="Albertini E."/>
            <person name="Pupilli F."/>
            <person name="Ortiz J.P.A."/>
            <person name="Leblanc O."/>
        </authorList>
    </citation>
    <scope>NUCLEOTIDE SEQUENCE [LARGE SCALE GENOMIC DNA]</scope>
    <source>
        <strain evidence="8">R1</strain>
        <tissue evidence="8">Leaf</tissue>
    </source>
</reference>
<dbReference type="GO" id="GO:0006952">
    <property type="term" value="P:defense response"/>
    <property type="evidence" value="ECO:0007669"/>
    <property type="project" value="UniProtKB-KW"/>
</dbReference>
<dbReference type="InterPro" id="IPR041118">
    <property type="entry name" value="Rx_N"/>
</dbReference>
<evidence type="ECO:0000256" key="5">
    <source>
        <dbReference type="ARBA" id="ARBA00022821"/>
    </source>
</evidence>
<feature type="domain" description="Disease resistance N-terminal" evidence="7">
    <location>
        <begin position="7"/>
        <end position="96"/>
    </location>
</feature>
<evidence type="ECO:0000256" key="4">
    <source>
        <dbReference type="ARBA" id="ARBA00022741"/>
    </source>
</evidence>
<dbReference type="InterPro" id="IPR038005">
    <property type="entry name" value="RX-like_CC"/>
</dbReference>
<comment type="similarity">
    <text evidence="1">Belongs to the disease resistance NB-LRR family.</text>
</comment>
<accession>A0AAQ3SJ49</accession>
<sequence>MDLVTGALGVLLPNLAELLKDEYNLHKNVKKDIDYLYKELASMKAALHVVGEVPPEQLEDPVKIWAREVREMSFDMEAIVDTFLVEVQRSEPHIKGITRRFINWMTEKVNKAWACHGIGQEIKDMKERVKEVAERRDRSAKTPQEHPFSAIYVSEFFSSNRYKVDAITPATGTLVDPRITALLYARPTDLVGIDESREELVMRLTKEEDGTSAEQMIVSIVGFGGLGKTTLSKVVYDKLKEQFDCTGFVSVSQNPDITRIFKDILYELDNIEYMSLEFLCPHLLNTNTCGVYLIVVDDLWDTKQWEIVRCALLENGMKSRIITTTQRYDVAQHAGEGNCPQQFSDVSEKILNKCGGVPLAIVTISSLLANKSRSVKDWYDVCDSIGSGLGKNPGIDSMRKILLLSYYDLTPHLKTYYEIAKDRLIWRWIAEGFITNGEGSKAYMRLDRVTSMSSSTEA</sequence>
<dbReference type="Proteomes" id="UP001341281">
    <property type="component" value="Chromosome 01"/>
</dbReference>
<evidence type="ECO:0000313" key="9">
    <source>
        <dbReference type="Proteomes" id="UP001341281"/>
    </source>
</evidence>
<name>A0AAQ3SJ49_PASNO</name>
<dbReference type="InterPro" id="IPR002182">
    <property type="entry name" value="NB-ARC"/>
</dbReference>
<evidence type="ECO:0000313" key="8">
    <source>
        <dbReference type="EMBL" id="WVZ51375.1"/>
    </source>
</evidence>
<dbReference type="InterPro" id="IPR042197">
    <property type="entry name" value="Apaf_helical"/>
</dbReference>
<dbReference type="SUPFAM" id="SSF52540">
    <property type="entry name" value="P-loop containing nucleoside triphosphate hydrolases"/>
    <property type="match status" value="1"/>
</dbReference>
<feature type="domain" description="NB-ARC" evidence="6">
    <location>
        <begin position="197"/>
        <end position="336"/>
    </location>
</feature>
<evidence type="ECO:0000259" key="7">
    <source>
        <dbReference type="Pfam" id="PF18052"/>
    </source>
</evidence>